<dbReference type="EMBL" id="CAADRP010001697">
    <property type="protein sequence ID" value="VFU48500.1"/>
    <property type="molecule type" value="Genomic_DNA"/>
</dbReference>
<feature type="signal peptide" evidence="1">
    <location>
        <begin position="1"/>
        <end position="26"/>
    </location>
</feature>
<proteinExistence type="predicted"/>
<protein>
    <submittedName>
        <fullName evidence="2">Uncharacterized protein</fullName>
    </submittedName>
</protein>
<evidence type="ECO:0000256" key="1">
    <source>
        <dbReference type="SAM" id="SignalP"/>
    </source>
</evidence>
<keyword evidence="1" id="KW-0732">Signal</keyword>
<name>A0A6N2M713_SALVM</name>
<accession>A0A6N2M713</accession>
<evidence type="ECO:0000313" key="2">
    <source>
        <dbReference type="EMBL" id="VFU48500.1"/>
    </source>
</evidence>
<dbReference type="AlphaFoldDB" id="A0A6N2M713"/>
<reference evidence="2" key="1">
    <citation type="submission" date="2019-03" db="EMBL/GenBank/DDBJ databases">
        <authorList>
            <person name="Mank J."/>
            <person name="Almeida P."/>
        </authorList>
    </citation>
    <scope>NUCLEOTIDE SEQUENCE</scope>
    <source>
        <strain evidence="2">78183</strain>
    </source>
</reference>
<sequence length="47" mass="5083">MNASMGIWPGLILLSVLRGFLRQVLCEVVSLLVDSSSILPSPTRLLS</sequence>
<organism evidence="2">
    <name type="scientific">Salix viminalis</name>
    <name type="common">Common osier</name>
    <name type="synonym">Basket willow</name>
    <dbReference type="NCBI Taxonomy" id="40686"/>
    <lineage>
        <taxon>Eukaryota</taxon>
        <taxon>Viridiplantae</taxon>
        <taxon>Streptophyta</taxon>
        <taxon>Embryophyta</taxon>
        <taxon>Tracheophyta</taxon>
        <taxon>Spermatophyta</taxon>
        <taxon>Magnoliopsida</taxon>
        <taxon>eudicotyledons</taxon>
        <taxon>Gunneridae</taxon>
        <taxon>Pentapetalae</taxon>
        <taxon>rosids</taxon>
        <taxon>fabids</taxon>
        <taxon>Malpighiales</taxon>
        <taxon>Salicaceae</taxon>
        <taxon>Saliceae</taxon>
        <taxon>Salix</taxon>
    </lineage>
</organism>
<feature type="chain" id="PRO_5026923209" evidence="1">
    <location>
        <begin position="27"/>
        <end position="47"/>
    </location>
</feature>
<gene>
    <name evidence="2" type="ORF">SVIM_LOCUS318280</name>
</gene>